<dbReference type="SUPFAM" id="SSF51445">
    <property type="entry name" value="(Trans)glycosidases"/>
    <property type="match status" value="1"/>
</dbReference>
<dbReference type="Proteomes" id="UP000190395">
    <property type="component" value="Unassembled WGS sequence"/>
</dbReference>
<dbReference type="PROSITE" id="PS51257">
    <property type="entry name" value="PROKAR_LIPOPROTEIN"/>
    <property type="match status" value="1"/>
</dbReference>
<dbReference type="InterPro" id="IPR017853">
    <property type="entry name" value="GH"/>
</dbReference>
<feature type="signal peptide" evidence="1">
    <location>
        <begin position="1"/>
        <end position="21"/>
    </location>
</feature>
<evidence type="ECO:0000256" key="1">
    <source>
        <dbReference type="SAM" id="SignalP"/>
    </source>
</evidence>
<feature type="domain" description="DUF4015" evidence="2">
    <location>
        <begin position="406"/>
        <end position="737"/>
    </location>
</feature>
<organism evidence="3 4">
    <name type="scientific">Treponema berlinense</name>
    <dbReference type="NCBI Taxonomy" id="225004"/>
    <lineage>
        <taxon>Bacteria</taxon>
        <taxon>Pseudomonadati</taxon>
        <taxon>Spirochaetota</taxon>
        <taxon>Spirochaetia</taxon>
        <taxon>Spirochaetales</taxon>
        <taxon>Treponemataceae</taxon>
        <taxon>Treponema</taxon>
    </lineage>
</organism>
<dbReference type="AlphaFoldDB" id="A0A1T4QRY2"/>
<dbReference type="Gene3D" id="3.20.20.80">
    <property type="entry name" value="Glycosidases"/>
    <property type="match status" value="1"/>
</dbReference>
<reference evidence="3 4" key="1">
    <citation type="submission" date="2017-02" db="EMBL/GenBank/DDBJ databases">
        <authorList>
            <person name="Peterson S.W."/>
        </authorList>
    </citation>
    <scope>NUCLEOTIDE SEQUENCE [LARGE SCALE GENOMIC DNA]</scope>
    <source>
        <strain evidence="3 4">ATCC BAA-909</strain>
    </source>
</reference>
<dbReference type="GeneID" id="303368283"/>
<dbReference type="RefSeq" id="WP_078931804.1">
    <property type="nucleotide sequence ID" value="NZ_FUXC01000016.1"/>
</dbReference>
<protein>
    <recommendedName>
        <fullName evidence="2">DUF4015 domain-containing protein</fullName>
    </recommendedName>
</protein>
<feature type="chain" id="PRO_5013250509" description="DUF4015 domain-containing protein" evidence="1">
    <location>
        <begin position="22"/>
        <end position="833"/>
    </location>
</feature>
<accession>A0A1T4QRY2</accession>
<name>A0A1T4QRY2_9SPIR</name>
<gene>
    <name evidence="3" type="ORF">SAMN02745152_02069</name>
</gene>
<dbReference type="Pfam" id="PF13200">
    <property type="entry name" value="DUF4015"/>
    <property type="match status" value="1"/>
</dbReference>
<keyword evidence="1" id="KW-0732">Signal</keyword>
<dbReference type="EMBL" id="FUXC01000016">
    <property type="protein sequence ID" value="SKA06008.1"/>
    <property type="molecule type" value="Genomic_DNA"/>
</dbReference>
<evidence type="ECO:0000313" key="3">
    <source>
        <dbReference type="EMBL" id="SKA06008.1"/>
    </source>
</evidence>
<keyword evidence="4" id="KW-1185">Reference proteome</keyword>
<evidence type="ECO:0000259" key="2">
    <source>
        <dbReference type="Pfam" id="PF13200"/>
    </source>
</evidence>
<evidence type="ECO:0000313" key="4">
    <source>
        <dbReference type="Proteomes" id="UP000190395"/>
    </source>
</evidence>
<dbReference type="InterPro" id="IPR025275">
    <property type="entry name" value="DUF4015"/>
</dbReference>
<dbReference type="STRING" id="225004.SAMN02745152_02069"/>
<dbReference type="OrthoDB" id="9774125at2"/>
<proteinExistence type="predicted"/>
<dbReference type="SUPFAM" id="SSF110296">
    <property type="entry name" value="Oligoxyloglucan reducing end-specific cellobiohydrolase"/>
    <property type="match status" value="1"/>
</dbReference>
<sequence>MRVYSLLISSIILFSSCVASSQSSKDIYKLPESSAQTVETAKAGGVIAGAASGLYRITSTKTAIPLWNEGKVLKIIRTRQTEQNLAEQNDLPGKTALAEQNADSDLLKNNAEKNGPRWYFLTSRGILTSSDLQNFEYRNNGLPFLKMKEVNLDQVSFVDRPAQLKDLEVHPENPKILVTATKDRVYITYDGGLNWKSLGSMSSATSGIKAVAVCTVGGVLTVFESHPIFGFSYIQPQSAKPVWKDCNGGFDNMKGQSYPDEIADICPVVVKNPDGTSSTEIYASQTFLPRIYRFNWQTKRAEMLYSGKEPADTIDGLFWDGNELLYTRPGEVASYSPQNQGLGSIPQSYYTWKKTFSAIAPNDTLYSAWIPDEKNLSEGISLSELWLLKPELCTNQYAQKALNRRSIYCPVNHVTSQAGIDKYKKIILDNKLDSLVIDMKDDYGLLRYDAKDPVVIEKGYISRYHIDLEHFVSEMKKDGIYLIARIVVFKDKNLSQYAGGKYAVWDKTLNKAWVGTRGFEDITDEDGNVIDQKTAYYDENWVDPYSPEVWDYNVRIARELIAGGFDEIQFDYIRFPTDGRNMANAVFRWKEKGMDKESALLSYLAYARKNIDAPIGIDIYGANGWYRSGTRTGQDVEQLSEYVDIICPMFYPSHFEQNFLDYAPYSERPYRIYYYGTYRNTVIGRNRIIIRPWVQAFYLNVRYDRQWYGQEYVQKQIFGVRDSVDRGYMYWNNIGRYDDILPDVGNSAYNGTATEASKEYRKPALGNKNLLYPENIETFENMEKLQSKAVSEFTLDSGKNELAGKEGKKSGGFPSIGDIKKLWQAYEIDKREI</sequence>